<protein>
    <submittedName>
        <fullName evidence="1">Uncharacterized protein</fullName>
    </submittedName>
</protein>
<accession>A0ABR1TJ26</accession>
<proteinExistence type="predicted"/>
<gene>
    <name evidence="1" type="ORF">PG996_013999</name>
</gene>
<keyword evidence="2" id="KW-1185">Reference proteome</keyword>
<reference evidence="1 2" key="1">
    <citation type="submission" date="2023-01" db="EMBL/GenBank/DDBJ databases">
        <title>Analysis of 21 Apiospora genomes using comparative genomics revels a genus with tremendous synthesis potential of carbohydrate active enzymes and secondary metabolites.</title>
        <authorList>
            <person name="Sorensen T."/>
        </authorList>
    </citation>
    <scope>NUCLEOTIDE SEQUENCE [LARGE SCALE GENOMIC DNA]</scope>
    <source>
        <strain evidence="1 2">CBS 83171</strain>
    </source>
</reference>
<dbReference type="EMBL" id="JAQQWM010000009">
    <property type="protein sequence ID" value="KAK8045935.1"/>
    <property type="molecule type" value="Genomic_DNA"/>
</dbReference>
<evidence type="ECO:0000313" key="2">
    <source>
        <dbReference type="Proteomes" id="UP001446871"/>
    </source>
</evidence>
<sequence>MDKLSNPRPFELPAYNHLRKFRYPGDRPSSGQPSSTQFPLFTSLPNEIQLLVWKHAAAAPGILLLGKRRILHSQSGLLTACTASRAAYLNLKPTAPVPTRRFSLEASPKALKWRLGHDLVVLEESVWHWLGRWDDLPRIPGAQEIRHLAIPVHYLFGLERIFRWGQMLADKEPLERRLTGYFPRLRTWEVHARWIDSLDQQAADGRRLTDPGVLWIPSYCGLRLRTCAQLLGTLDPFNSDCCGNGGACTEKRPCSQHVGVVKKRLIGRPIFHVDRAGLGLDP</sequence>
<dbReference type="Proteomes" id="UP001446871">
    <property type="component" value="Unassembled WGS sequence"/>
</dbReference>
<organism evidence="1 2">
    <name type="scientific">Apiospora saccharicola</name>
    <dbReference type="NCBI Taxonomy" id="335842"/>
    <lineage>
        <taxon>Eukaryota</taxon>
        <taxon>Fungi</taxon>
        <taxon>Dikarya</taxon>
        <taxon>Ascomycota</taxon>
        <taxon>Pezizomycotina</taxon>
        <taxon>Sordariomycetes</taxon>
        <taxon>Xylariomycetidae</taxon>
        <taxon>Amphisphaeriales</taxon>
        <taxon>Apiosporaceae</taxon>
        <taxon>Apiospora</taxon>
    </lineage>
</organism>
<evidence type="ECO:0000313" key="1">
    <source>
        <dbReference type="EMBL" id="KAK8045935.1"/>
    </source>
</evidence>
<comment type="caution">
    <text evidence="1">The sequence shown here is derived from an EMBL/GenBank/DDBJ whole genome shotgun (WGS) entry which is preliminary data.</text>
</comment>
<name>A0ABR1TJ26_9PEZI</name>